<organism evidence="2 3">
    <name type="scientific">Pleurodeles waltl</name>
    <name type="common">Iberian ribbed newt</name>
    <dbReference type="NCBI Taxonomy" id="8319"/>
    <lineage>
        <taxon>Eukaryota</taxon>
        <taxon>Metazoa</taxon>
        <taxon>Chordata</taxon>
        <taxon>Craniata</taxon>
        <taxon>Vertebrata</taxon>
        <taxon>Euteleostomi</taxon>
        <taxon>Amphibia</taxon>
        <taxon>Batrachia</taxon>
        <taxon>Caudata</taxon>
        <taxon>Salamandroidea</taxon>
        <taxon>Salamandridae</taxon>
        <taxon>Pleurodelinae</taxon>
        <taxon>Pleurodeles</taxon>
    </lineage>
</organism>
<accession>A0AAV7M3J2</accession>
<feature type="region of interest" description="Disordered" evidence="1">
    <location>
        <begin position="17"/>
        <end position="48"/>
    </location>
</feature>
<gene>
    <name evidence="2" type="ORF">NDU88_003148</name>
</gene>
<feature type="region of interest" description="Disordered" evidence="1">
    <location>
        <begin position="67"/>
        <end position="93"/>
    </location>
</feature>
<name>A0AAV7M3J2_PLEWA</name>
<dbReference type="EMBL" id="JANPWB010000014">
    <property type="protein sequence ID" value="KAJ1098032.1"/>
    <property type="molecule type" value="Genomic_DNA"/>
</dbReference>
<evidence type="ECO:0000256" key="1">
    <source>
        <dbReference type="SAM" id="MobiDB-lite"/>
    </source>
</evidence>
<protein>
    <submittedName>
        <fullName evidence="2">Uncharacterized protein</fullName>
    </submittedName>
</protein>
<evidence type="ECO:0000313" key="3">
    <source>
        <dbReference type="Proteomes" id="UP001066276"/>
    </source>
</evidence>
<feature type="compositionally biased region" description="Low complexity" evidence="1">
    <location>
        <begin position="39"/>
        <end position="48"/>
    </location>
</feature>
<evidence type="ECO:0000313" key="2">
    <source>
        <dbReference type="EMBL" id="KAJ1098032.1"/>
    </source>
</evidence>
<dbReference type="Proteomes" id="UP001066276">
    <property type="component" value="Chromosome 10"/>
</dbReference>
<sequence length="93" mass="9478">MDAKDHSGLVKSIRLSGSTCGKKKNTPVDGAAASAQLGDPLDTSLNSPSSTPSFFFPSVVFLSSATLPNASTPGRVGGPFKHLGSRRDGSGML</sequence>
<proteinExistence type="predicted"/>
<dbReference type="AlphaFoldDB" id="A0AAV7M3J2"/>
<reference evidence="2" key="1">
    <citation type="journal article" date="2022" name="bioRxiv">
        <title>Sequencing and chromosome-scale assembly of the giantPleurodeles waltlgenome.</title>
        <authorList>
            <person name="Brown T."/>
            <person name="Elewa A."/>
            <person name="Iarovenko S."/>
            <person name="Subramanian E."/>
            <person name="Araus A.J."/>
            <person name="Petzold A."/>
            <person name="Susuki M."/>
            <person name="Suzuki K.-i.T."/>
            <person name="Hayashi T."/>
            <person name="Toyoda A."/>
            <person name="Oliveira C."/>
            <person name="Osipova E."/>
            <person name="Leigh N.D."/>
            <person name="Simon A."/>
            <person name="Yun M.H."/>
        </authorList>
    </citation>
    <scope>NUCLEOTIDE SEQUENCE</scope>
    <source>
        <strain evidence="2">20211129_DDA</strain>
        <tissue evidence="2">Liver</tissue>
    </source>
</reference>
<keyword evidence="3" id="KW-1185">Reference proteome</keyword>
<comment type="caution">
    <text evidence="2">The sequence shown here is derived from an EMBL/GenBank/DDBJ whole genome shotgun (WGS) entry which is preliminary data.</text>
</comment>